<evidence type="ECO:0000313" key="12">
    <source>
        <dbReference type="Proteomes" id="UP000192368"/>
    </source>
</evidence>
<keyword evidence="4" id="KW-0479">Metal-binding</keyword>
<dbReference type="RefSeq" id="WP_084231319.1">
    <property type="nucleotide sequence ID" value="NZ_FWWR01000011.1"/>
</dbReference>
<comment type="function">
    <text evidence="7">Part of a heterotetrameric complex that catalyzes the two-step biosynthesis of anthranilate, an intermediate in the biosynthesis of L-tryptophan. In the first step, the glutamine-binding beta subunit (TrpG) of anthranilate synthase (AS) provides the glutamine amidotransferase activity which generates ammonia as a substrate that, along with chorismate, is used in the second step, catalyzed by the large alpha subunit of AS (TrpE) to produce anthranilate. In the absence of TrpG, TrpE can synthesize anthranilate directly from chorismate and high concentrations of ammonia.</text>
</comment>
<dbReference type="InterPro" id="IPR015890">
    <property type="entry name" value="Chorismate_C"/>
</dbReference>
<sequence>MIRTKSVETNITPEELLFNIKDREYPFFLDSAKGNSHQGNKSYLGFAPKIIVKSKGFDTEVEGLENFNIHKNPLDVLRDLMKEYFVEDERDFVGGAVGYLSYDFTEDNCNIVLKAEKNVDIYDTFFGIYFKVVEYDNATKKFNIIYMDGEDISDIEELFYSPEITKKPYTTHEMVKGITEEEYGVAFDDVRDMIKKGIVYEVNLTQQFTVKSDRDPYDLYINLRNINKADFMTYMDLGDYQILSSSPERFFKCRDRMVEARPIKGTIKRSADKEEDEKLKAELLNSEKNVSELLMIVDLMRNDLSLSCKYETVKAVENYRLESYESVHHLVATIIGELRDEEDIYSLIKNIFPGGSITGAPKLMAIEAIDKVEKYKRNVYTGSLGYISFNENSDLNILIRTILKKGEDCYFSGGGAVTWDSEVKDEYNETLQKSLKLIEALK</sequence>
<dbReference type="GO" id="GO:0004049">
    <property type="term" value="F:anthranilate synthase activity"/>
    <property type="evidence" value="ECO:0007669"/>
    <property type="project" value="UniProtKB-EC"/>
</dbReference>
<evidence type="ECO:0000256" key="2">
    <source>
        <dbReference type="ARBA" id="ARBA00011575"/>
    </source>
</evidence>
<evidence type="ECO:0000256" key="4">
    <source>
        <dbReference type="ARBA" id="ARBA00022723"/>
    </source>
</evidence>
<feature type="domain" description="Anthranilate synthase component I N-terminal" evidence="10">
    <location>
        <begin position="10"/>
        <end position="142"/>
    </location>
</feature>
<evidence type="ECO:0000259" key="9">
    <source>
        <dbReference type="Pfam" id="PF00425"/>
    </source>
</evidence>
<comment type="catalytic activity">
    <reaction evidence="8">
        <text>chorismate + L-glutamine = anthranilate + pyruvate + L-glutamate + H(+)</text>
        <dbReference type="Rhea" id="RHEA:21732"/>
        <dbReference type="ChEBI" id="CHEBI:15361"/>
        <dbReference type="ChEBI" id="CHEBI:15378"/>
        <dbReference type="ChEBI" id="CHEBI:16567"/>
        <dbReference type="ChEBI" id="CHEBI:29748"/>
        <dbReference type="ChEBI" id="CHEBI:29985"/>
        <dbReference type="ChEBI" id="CHEBI:58359"/>
        <dbReference type="EC" id="4.1.3.27"/>
    </reaction>
</comment>
<reference evidence="12" key="1">
    <citation type="submission" date="2017-04" db="EMBL/GenBank/DDBJ databases">
        <authorList>
            <person name="Varghese N."/>
            <person name="Submissions S."/>
        </authorList>
    </citation>
    <scope>NUCLEOTIDE SEQUENCE [LARGE SCALE GENOMIC DNA]</scope>
    <source>
        <strain evidence="12">DSM 20463</strain>
    </source>
</reference>
<dbReference type="GO" id="GO:0000162">
    <property type="term" value="P:L-tryptophan biosynthetic process"/>
    <property type="evidence" value="ECO:0007669"/>
    <property type="project" value="TreeGrafter"/>
</dbReference>
<proteinExistence type="predicted"/>
<evidence type="ECO:0000256" key="3">
    <source>
        <dbReference type="ARBA" id="ARBA00020653"/>
    </source>
</evidence>
<accession>A0A1W1VE58</accession>
<evidence type="ECO:0000259" key="10">
    <source>
        <dbReference type="Pfam" id="PF04715"/>
    </source>
</evidence>
<gene>
    <name evidence="11" type="ORF">SAMN00017477_1790</name>
</gene>
<dbReference type="Gene3D" id="3.60.120.10">
    <property type="entry name" value="Anthranilate synthase"/>
    <property type="match status" value="1"/>
</dbReference>
<keyword evidence="5" id="KW-0460">Magnesium</keyword>
<dbReference type="PANTHER" id="PTHR11236">
    <property type="entry name" value="AMINOBENZOATE/ANTHRANILATE SYNTHASE"/>
    <property type="match status" value="1"/>
</dbReference>
<organism evidence="11 12">
    <name type="scientific">Peptoniphilus asaccharolyticus DSM 20463</name>
    <dbReference type="NCBI Taxonomy" id="573058"/>
    <lineage>
        <taxon>Bacteria</taxon>
        <taxon>Bacillati</taxon>
        <taxon>Bacillota</taxon>
        <taxon>Tissierellia</taxon>
        <taxon>Tissierellales</taxon>
        <taxon>Peptoniphilaceae</taxon>
        <taxon>Peptoniphilus</taxon>
    </lineage>
</organism>
<evidence type="ECO:0000313" key="11">
    <source>
        <dbReference type="EMBL" id="SMB91341.1"/>
    </source>
</evidence>
<dbReference type="AlphaFoldDB" id="A0A1W1VE58"/>
<evidence type="ECO:0000256" key="6">
    <source>
        <dbReference type="ARBA" id="ARBA00023239"/>
    </source>
</evidence>
<evidence type="ECO:0000256" key="7">
    <source>
        <dbReference type="ARBA" id="ARBA00025634"/>
    </source>
</evidence>
<name>A0A1W1VE58_PEPAS</name>
<dbReference type="Pfam" id="PF04715">
    <property type="entry name" value="Anth_synt_I_N"/>
    <property type="match status" value="1"/>
</dbReference>
<dbReference type="PANTHER" id="PTHR11236:SF48">
    <property type="entry name" value="ISOCHORISMATE SYNTHASE MENF"/>
    <property type="match status" value="1"/>
</dbReference>
<dbReference type="InterPro" id="IPR019999">
    <property type="entry name" value="Anth_synth_I-like"/>
</dbReference>
<dbReference type="InterPro" id="IPR006805">
    <property type="entry name" value="Anth_synth_I_N"/>
</dbReference>
<dbReference type="GO" id="GO:0046872">
    <property type="term" value="F:metal ion binding"/>
    <property type="evidence" value="ECO:0007669"/>
    <property type="project" value="UniProtKB-KW"/>
</dbReference>
<dbReference type="InterPro" id="IPR005801">
    <property type="entry name" value="ADC_synthase"/>
</dbReference>
<keyword evidence="6" id="KW-0456">Lyase</keyword>
<dbReference type="OrthoDB" id="9803598at2"/>
<feature type="domain" description="Chorismate-utilising enzyme C-terminal" evidence="9">
    <location>
        <begin position="180"/>
        <end position="433"/>
    </location>
</feature>
<evidence type="ECO:0000256" key="8">
    <source>
        <dbReference type="ARBA" id="ARBA00047683"/>
    </source>
</evidence>
<keyword evidence="12" id="KW-1185">Reference proteome</keyword>
<dbReference type="STRING" id="573058.SAMN00017477_1790"/>
<comment type="subunit">
    <text evidence="2">Heterotetramer consisting of two non-identical subunits: a beta subunit (TrpG) and a large alpha subunit (TrpE).</text>
</comment>
<dbReference type="PRINTS" id="PR00095">
    <property type="entry name" value="ANTSNTHASEI"/>
</dbReference>
<comment type="cofactor">
    <cofactor evidence="1">
        <name>Mg(2+)</name>
        <dbReference type="ChEBI" id="CHEBI:18420"/>
    </cofactor>
</comment>
<dbReference type="Proteomes" id="UP000192368">
    <property type="component" value="Unassembled WGS sequence"/>
</dbReference>
<evidence type="ECO:0000256" key="5">
    <source>
        <dbReference type="ARBA" id="ARBA00022842"/>
    </source>
</evidence>
<protein>
    <recommendedName>
        <fullName evidence="3">Anthranilate synthase component 1</fullName>
    </recommendedName>
</protein>
<dbReference type="Pfam" id="PF00425">
    <property type="entry name" value="Chorismate_bind"/>
    <property type="match status" value="1"/>
</dbReference>
<evidence type="ECO:0000256" key="1">
    <source>
        <dbReference type="ARBA" id="ARBA00001946"/>
    </source>
</evidence>
<dbReference type="SUPFAM" id="SSF56322">
    <property type="entry name" value="ADC synthase"/>
    <property type="match status" value="1"/>
</dbReference>
<dbReference type="EMBL" id="FWWR01000011">
    <property type="protein sequence ID" value="SMB91341.1"/>
    <property type="molecule type" value="Genomic_DNA"/>
</dbReference>